<comment type="caution">
    <text evidence="13">The sequence shown here is derived from an EMBL/GenBank/DDBJ whole genome shotgun (WGS) entry which is preliminary data.</text>
</comment>
<organism evidence="13 14">
    <name type="scientific">Sulfuritortus calidifontis</name>
    <dbReference type="NCBI Taxonomy" id="1914471"/>
    <lineage>
        <taxon>Bacteria</taxon>
        <taxon>Pseudomonadati</taxon>
        <taxon>Pseudomonadota</taxon>
        <taxon>Betaproteobacteria</taxon>
        <taxon>Nitrosomonadales</taxon>
        <taxon>Thiobacillaceae</taxon>
        <taxon>Sulfuritortus</taxon>
    </lineage>
</organism>
<sequence length="346" mass="37306">MRLIRLLLSLWLLALLAACGEAPPYRQQAYVFGTLVEISIYGEDADKAQAVTAQVLRDFDRLHGMLHAWQPGALARVNELIAQGATDVSTSPGLIPILQDAARHAAQSDHLFNPAIGNLVRLWGFHADRFEGNRVPDPAQIERLVKAAPTMADLELAGYTVRSRNRAVRIDLGGYAKGYALDLAAAYLKSQGVRNALINIGGNVLALGRHGTRPWRVGIQHPRRSGAIALIDLNDGEAIGTSGDYQRYFEVGDKRYCHIIDPRTGWPVQGVQAVTVLARGPQAGVLSDVASKPLFVSGAAGWRQQAEKLGVREIMFIDGAGRISVTAALAPRLQWQAGAPAAPVVP</sequence>
<reference evidence="13 14" key="1">
    <citation type="submission" date="2019-03" db="EMBL/GenBank/DDBJ databases">
        <title>Genomic Encyclopedia of Type Strains, Phase IV (KMG-IV): sequencing the most valuable type-strain genomes for metagenomic binning, comparative biology and taxonomic classification.</title>
        <authorList>
            <person name="Goeker M."/>
        </authorList>
    </citation>
    <scope>NUCLEOTIDE SEQUENCE [LARGE SCALE GENOMIC DNA]</scope>
    <source>
        <strain evidence="13 14">DSM 103923</strain>
    </source>
</reference>
<dbReference type="Pfam" id="PF02424">
    <property type="entry name" value="ApbE"/>
    <property type="match status" value="1"/>
</dbReference>
<evidence type="ECO:0000313" key="14">
    <source>
        <dbReference type="Proteomes" id="UP000295135"/>
    </source>
</evidence>
<dbReference type="PROSITE" id="PS51257">
    <property type="entry name" value="PROKAR_LIPOPROTEIN"/>
    <property type="match status" value="1"/>
</dbReference>
<name>A0A4R3JYD0_9PROT</name>
<keyword evidence="12 13" id="KW-0449">Lipoprotein</keyword>
<dbReference type="InterPro" id="IPR024932">
    <property type="entry name" value="ApbE"/>
</dbReference>
<evidence type="ECO:0000256" key="8">
    <source>
        <dbReference type="ARBA" id="ARBA00031306"/>
    </source>
</evidence>
<dbReference type="RefSeq" id="WP_126463712.1">
    <property type="nucleotide sequence ID" value="NZ_AP018721.1"/>
</dbReference>
<keyword evidence="12" id="KW-0997">Cell inner membrane</keyword>
<comment type="subcellular location">
    <subcellularLocation>
        <location evidence="12">Cell inner membrane</location>
        <topology evidence="12">Lipid-anchor</topology>
        <orientation evidence="12">Periplasmic side</orientation>
    </subcellularLocation>
</comment>
<dbReference type="PANTHER" id="PTHR30040:SF2">
    <property type="entry name" value="FAD:PROTEIN FMN TRANSFERASE"/>
    <property type="match status" value="1"/>
</dbReference>
<evidence type="ECO:0000256" key="1">
    <source>
        <dbReference type="ARBA" id="ARBA00011955"/>
    </source>
</evidence>
<dbReference type="Proteomes" id="UP000295135">
    <property type="component" value="Unassembled WGS sequence"/>
</dbReference>
<dbReference type="AlphaFoldDB" id="A0A4R3JYD0"/>
<proteinExistence type="inferred from homology"/>
<keyword evidence="6 10" id="KW-0274">FAD</keyword>
<dbReference type="GO" id="GO:0016740">
    <property type="term" value="F:transferase activity"/>
    <property type="evidence" value="ECO:0007669"/>
    <property type="project" value="UniProtKB-UniRule"/>
</dbReference>
<accession>A0A4R3JYD0</accession>
<evidence type="ECO:0000256" key="11">
    <source>
        <dbReference type="PIRSR" id="PIRSR006268-2"/>
    </source>
</evidence>
<dbReference type="PIRSF" id="PIRSF006268">
    <property type="entry name" value="ApbE"/>
    <property type="match status" value="1"/>
</dbReference>
<dbReference type="Gene3D" id="3.10.520.10">
    <property type="entry name" value="ApbE-like domains"/>
    <property type="match status" value="1"/>
</dbReference>
<evidence type="ECO:0000256" key="12">
    <source>
        <dbReference type="RuleBase" id="RU363002"/>
    </source>
</evidence>
<dbReference type="OrthoDB" id="9778595at2"/>
<keyword evidence="12" id="KW-0732">Signal</keyword>
<feature type="binding site" evidence="11">
    <location>
        <position position="288"/>
    </location>
    <ligand>
        <name>Mg(2+)</name>
        <dbReference type="ChEBI" id="CHEBI:18420"/>
    </ligand>
</feature>
<evidence type="ECO:0000256" key="5">
    <source>
        <dbReference type="ARBA" id="ARBA00022723"/>
    </source>
</evidence>
<feature type="binding site" evidence="11">
    <location>
        <position position="174"/>
    </location>
    <ligand>
        <name>Mg(2+)</name>
        <dbReference type="ChEBI" id="CHEBI:18420"/>
    </ligand>
</feature>
<gene>
    <name evidence="13" type="ORF">EDC61_10739</name>
</gene>
<dbReference type="GO" id="GO:0005886">
    <property type="term" value="C:plasma membrane"/>
    <property type="evidence" value="ECO:0007669"/>
    <property type="project" value="UniProtKB-SubCell"/>
</dbReference>
<feature type="chain" id="PRO_5020916531" description="FAD:protein FMN transferase" evidence="12">
    <location>
        <begin position="18"/>
        <end position="346"/>
    </location>
</feature>
<keyword evidence="5 10" id="KW-0479">Metal-binding</keyword>
<evidence type="ECO:0000256" key="6">
    <source>
        <dbReference type="ARBA" id="ARBA00022827"/>
    </source>
</evidence>
<keyword evidence="14" id="KW-1185">Reference proteome</keyword>
<protein>
    <recommendedName>
        <fullName evidence="2 10">FAD:protein FMN transferase</fullName>
        <ecNumber evidence="1 10">2.7.1.180</ecNumber>
    </recommendedName>
    <alternativeName>
        <fullName evidence="8 10">Flavin transferase</fullName>
    </alternativeName>
</protein>
<comment type="cofactor">
    <cofactor evidence="11">
        <name>Mg(2+)</name>
        <dbReference type="ChEBI" id="CHEBI:18420"/>
    </cofactor>
    <cofactor evidence="11">
        <name>Mn(2+)</name>
        <dbReference type="ChEBI" id="CHEBI:29035"/>
    </cofactor>
    <text evidence="11">Magnesium. Can also use manganese.</text>
</comment>
<dbReference type="SUPFAM" id="SSF143631">
    <property type="entry name" value="ApbE-like"/>
    <property type="match status" value="1"/>
</dbReference>
<evidence type="ECO:0000313" key="13">
    <source>
        <dbReference type="EMBL" id="TCS71901.1"/>
    </source>
</evidence>
<evidence type="ECO:0000256" key="7">
    <source>
        <dbReference type="ARBA" id="ARBA00022842"/>
    </source>
</evidence>
<dbReference type="PANTHER" id="PTHR30040">
    <property type="entry name" value="THIAMINE BIOSYNTHESIS LIPOPROTEIN APBE"/>
    <property type="match status" value="1"/>
</dbReference>
<evidence type="ECO:0000256" key="9">
    <source>
        <dbReference type="ARBA" id="ARBA00048540"/>
    </source>
</evidence>
<evidence type="ECO:0000256" key="2">
    <source>
        <dbReference type="ARBA" id="ARBA00016337"/>
    </source>
</evidence>
<keyword evidence="7 10" id="KW-0460">Magnesium</keyword>
<comment type="similarity">
    <text evidence="10 12">Belongs to the ApbE family.</text>
</comment>
<dbReference type="EMBL" id="SLZY01000007">
    <property type="protein sequence ID" value="TCS71901.1"/>
    <property type="molecule type" value="Genomic_DNA"/>
</dbReference>
<evidence type="ECO:0000256" key="4">
    <source>
        <dbReference type="ARBA" id="ARBA00022679"/>
    </source>
</evidence>
<feature type="signal peptide" evidence="12">
    <location>
        <begin position="1"/>
        <end position="17"/>
    </location>
</feature>
<keyword evidence="3 10" id="KW-0285">Flavoprotein</keyword>
<dbReference type="InterPro" id="IPR003374">
    <property type="entry name" value="ApbE-like_sf"/>
</dbReference>
<keyword evidence="12" id="KW-1003">Cell membrane</keyword>
<comment type="function">
    <text evidence="12">Flavin transferase that catalyzes the transfer of the FMN moiety of FAD and its covalent binding to the hydroxyl group of a threonine residue in a target flavoprotein.</text>
</comment>
<dbReference type="EC" id="2.7.1.180" evidence="1 10"/>
<evidence type="ECO:0000256" key="3">
    <source>
        <dbReference type="ARBA" id="ARBA00022630"/>
    </source>
</evidence>
<keyword evidence="4 10" id="KW-0808">Transferase</keyword>
<comment type="catalytic activity">
    <reaction evidence="9 10 12">
        <text>L-threonyl-[protein] + FAD = FMN-L-threonyl-[protein] + AMP + H(+)</text>
        <dbReference type="Rhea" id="RHEA:36847"/>
        <dbReference type="Rhea" id="RHEA-COMP:11060"/>
        <dbReference type="Rhea" id="RHEA-COMP:11061"/>
        <dbReference type="ChEBI" id="CHEBI:15378"/>
        <dbReference type="ChEBI" id="CHEBI:30013"/>
        <dbReference type="ChEBI" id="CHEBI:57692"/>
        <dbReference type="ChEBI" id="CHEBI:74257"/>
        <dbReference type="ChEBI" id="CHEBI:456215"/>
        <dbReference type="EC" id="2.7.1.180"/>
    </reaction>
</comment>
<evidence type="ECO:0000256" key="10">
    <source>
        <dbReference type="PIRNR" id="PIRNR006268"/>
    </source>
</evidence>
<keyword evidence="12" id="KW-0472">Membrane</keyword>
<dbReference type="GO" id="GO:0046872">
    <property type="term" value="F:metal ion binding"/>
    <property type="evidence" value="ECO:0007669"/>
    <property type="project" value="UniProtKB-UniRule"/>
</dbReference>